<feature type="signal peptide" evidence="3">
    <location>
        <begin position="1"/>
        <end position="29"/>
    </location>
</feature>
<protein>
    <submittedName>
        <fullName evidence="4">Uncharacterized protein</fullName>
    </submittedName>
</protein>
<dbReference type="PROSITE" id="PS50005">
    <property type="entry name" value="TPR"/>
    <property type="match status" value="1"/>
</dbReference>
<dbReference type="SUPFAM" id="SSF48452">
    <property type="entry name" value="TPR-like"/>
    <property type="match status" value="1"/>
</dbReference>
<dbReference type="Gene3D" id="1.25.40.10">
    <property type="entry name" value="Tetratricopeptide repeat domain"/>
    <property type="match status" value="1"/>
</dbReference>
<gene>
    <name evidence="4" type="ORF">Salmuc_04539</name>
</gene>
<feature type="repeat" description="TPR" evidence="1">
    <location>
        <begin position="132"/>
        <end position="165"/>
    </location>
</feature>
<dbReference type="SMART" id="SM00028">
    <property type="entry name" value="TPR"/>
    <property type="match status" value="2"/>
</dbReference>
<keyword evidence="3" id="KW-0732">Signal</keyword>
<sequence>MSMAPNEFKSTVAALAVTVMISLPAVAVAQEAPGEGQPGESFQVPKVPGPVAPDAPEEAETDTRSLIEDLAQADSAAAADRIEREIFRQWSKSGSPAMDLLLKRGRDALEVDKVDVALEHLRALTDHAPEFAEGWHTLALAYYQAEMYGPTMDALEHTLALNPDHFGALRGVAAIHEQTGDPARAYEAYARVREMRPHDEAVISAMERLAPEVQGIDI</sequence>
<evidence type="ECO:0000256" key="1">
    <source>
        <dbReference type="PROSITE-ProRule" id="PRU00339"/>
    </source>
</evidence>
<dbReference type="eggNOG" id="COG0457">
    <property type="taxonomic scope" value="Bacteria"/>
</dbReference>
<name>S9Q9E0_9RHOB</name>
<dbReference type="STRING" id="1123237.Salmuc_04539"/>
<dbReference type="AlphaFoldDB" id="S9Q9E0"/>
<evidence type="ECO:0000313" key="4">
    <source>
        <dbReference type="EMBL" id="EPX76238.1"/>
    </source>
</evidence>
<dbReference type="EMBL" id="APVH01000058">
    <property type="protein sequence ID" value="EPX76238.1"/>
    <property type="molecule type" value="Genomic_DNA"/>
</dbReference>
<feature type="chain" id="PRO_5004554789" evidence="3">
    <location>
        <begin position="30"/>
        <end position="218"/>
    </location>
</feature>
<evidence type="ECO:0000256" key="2">
    <source>
        <dbReference type="SAM" id="MobiDB-lite"/>
    </source>
</evidence>
<reference evidence="5" key="1">
    <citation type="journal article" date="2014" name="Stand. Genomic Sci.">
        <title>Genome sequence of the exopolysaccharide-producing Salipiger mucosus type strain (DSM 16094(T)), a moderately halophilic member of the Roseobacter clade.</title>
        <authorList>
            <person name="Riedel T."/>
            <person name="Spring S."/>
            <person name="Fiebig A."/>
            <person name="Petersen J."/>
            <person name="Kyrpides N.C."/>
            <person name="Goker M."/>
            <person name="Klenk H.P."/>
        </authorList>
    </citation>
    <scope>NUCLEOTIDE SEQUENCE [LARGE SCALE GENOMIC DNA]</scope>
    <source>
        <strain evidence="5">DSM 16094</strain>
    </source>
</reference>
<organism evidence="4 5">
    <name type="scientific">Salipiger mucosus DSM 16094</name>
    <dbReference type="NCBI Taxonomy" id="1123237"/>
    <lineage>
        <taxon>Bacteria</taxon>
        <taxon>Pseudomonadati</taxon>
        <taxon>Pseudomonadota</taxon>
        <taxon>Alphaproteobacteria</taxon>
        <taxon>Rhodobacterales</taxon>
        <taxon>Roseobacteraceae</taxon>
        <taxon>Salipiger</taxon>
    </lineage>
</organism>
<keyword evidence="1" id="KW-0802">TPR repeat</keyword>
<evidence type="ECO:0000313" key="5">
    <source>
        <dbReference type="Proteomes" id="UP000015347"/>
    </source>
</evidence>
<dbReference type="InterPro" id="IPR019734">
    <property type="entry name" value="TPR_rpt"/>
</dbReference>
<dbReference type="InterPro" id="IPR011990">
    <property type="entry name" value="TPR-like_helical_dom_sf"/>
</dbReference>
<comment type="caution">
    <text evidence="4">The sequence shown here is derived from an EMBL/GenBank/DDBJ whole genome shotgun (WGS) entry which is preliminary data.</text>
</comment>
<evidence type="ECO:0000256" key="3">
    <source>
        <dbReference type="SAM" id="SignalP"/>
    </source>
</evidence>
<dbReference type="Proteomes" id="UP000015347">
    <property type="component" value="Unassembled WGS sequence"/>
</dbReference>
<dbReference type="HOGENOM" id="CLU_079829_3_0_5"/>
<feature type="region of interest" description="Disordered" evidence="2">
    <location>
        <begin position="32"/>
        <end position="62"/>
    </location>
</feature>
<accession>S9Q9E0</accession>
<keyword evidence="5" id="KW-1185">Reference proteome</keyword>
<proteinExistence type="predicted"/>